<dbReference type="PROSITE" id="PS50181">
    <property type="entry name" value="FBOX"/>
    <property type="match status" value="1"/>
</dbReference>
<dbReference type="GO" id="GO:0000287">
    <property type="term" value="F:magnesium ion binding"/>
    <property type="evidence" value="ECO:0007669"/>
    <property type="project" value="InterPro"/>
</dbReference>
<protein>
    <recommendedName>
        <fullName evidence="9">F-box domain-containing protein</fullName>
    </recommendedName>
</protein>
<dbReference type="Pfam" id="PF12014">
    <property type="entry name" value="Cyclin_D1_bind"/>
    <property type="match status" value="1"/>
</dbReference>
<dbReference type="InterPro" id="IPR036412">
    <property type="entry name" value="HAD-like_sf"/>
</dbReference>
<dbReference type="SUPFAM" id="SSF56784">
    <property type="entry name" value="HAD-like"/>
    <property type="match status" value="1"/>
</dbReference>
<evidence type="ECO:0000313" key="11">
    <source>
        <dbReference type="Proteomes" id="UP001055712"/>
    </source>
</evidence>
<dbReference type="Gene3D" id="1.20.1280.50">
    <property type="match status" value="1"/>
</dbReference>
<dbReference type="SFLD" id="SFLDG01129">
    <property type="entry name" value="C1.5:_HAD__Beta-PGM__Phosphata"/>
    <property type="match status" value="1"/>
</dbReference>
<dbReference type="GO" id="GO:0019509">
    <property type="term" value="P:L-methionine salvage from methylthioadenosine"/>
    <property type="evidence" value="ECO:0007669"/>
    <property type="project" value="InterPro"/>
</dbReference>
<keyword evidence="2" id="KW-0479">Metal-binding</keyword>
<dbReference type="SMART" id="SM01007">
    <property type="entry name" value="Aldolase_II"/>
    <property type="match status" value="1"/>
</dbReference>
<dbReference type="NCBIfam" id="TIGR01691">
    <property type="entry name" value="enolase-ppase"/>
    <property type="match status" value="1"/>
</dbReference>
<dbReference type="Proteomes" id="UP001055712">
    <property type="component" value="Unassembled WGS sequence"/>
</dbReference>
<dbReference type="AlphaFoldDB" id="A0A9D4TVE5"/>
<feature type="compositionally biased region" description="Basic residues" evidence="8">
    <location>
        <begin position="729"/>
        <end position="742"/>
    </location>
</feature>
<name>A0A9D4TVE5_CHLVU</name>
<dbReference type="SFLD" id="SFLDS00003">
    <property type="entry name" value="Haloacid_Dehalogenase"/>
    <property type="match status" value="1"/>
</dbReference>
<sequence length="953" mass="102382">MVEEAKALIAELCSSLYNQGHVAGSGGGISIRIASTDAAPLTANDRIVMAPSGVQKERMRPEDMFVLDGTGAVLDTPPARPAPYKPPKLSECAPLFMSAYELRGAGAVMHGHSMNAFLATLLDPDASELRVTHIEMIKGIAGQGFYSVHTVPIIENTARECELTDRLRAAIKAYPLANAVLVRRHGVYVWGKTWVEAKTQFECYEYLFEAAVRMRQLGLDASRAPAPPALTQASDGERAAKKALSGSGGSSCGRLPTAIVLDIEGTIASIAYVTDTLFPYARQRLRDHLNASYDSTETQDDLALLRRQAQSDASSGTVVPAIADAIEGREKVIATAVANCEAQMDADRKTTALKSLQGHIWAGGFERGELKGELYADVPDALAQWRAAGIKTYIYSSGSRSAQKDLLGSTTVGDLRPYLSGFFDTTSGSKVESSSYRNIALSLGVDNATELLFATDNIMEAEAAAAAGWQLNRQARLDWEAAPALFDAMQGDELNRLLLGSGHDAEAASAFRLHDLPPDALKTVLEICSLQDIARLCQASKQLYTALQDDRVWFGLCTATWGRHTDPRRWLAAPTSVATPRSTILPAPTTFRGLYSLLHESAPIVDSLWRLVGEGPCGSLISFSWAEDGILAAQLEAHSPLTGKVDAVLWARICPAHGLNATAWVEPERGNATLTVHGNHRLHIHRSTSAEAAAAVALPHSQASRSMLCNSPQGSFEAEWLEFMSHNVRSKGTRAQQRRRSQRGPGGPATAAAAAAAAVAAGPVVFHLKQVPQLSQPTPKHPLAGLWLADYELQGLEFLVLQYSFRGKAASLCAKKITGDESLAAGQCSWHCTAAALPTPWNSDDHRLVQQHEERWLQERQWWDAGGDAEGNGSGGMASPGTRPPRVVAIHPGSGQQAPGIQLAEWSAGRLLVCDDGRLCFVWLAGELAGELGAQLIMQRVRVPLPTPQAHNS</sequence>
<dbReference type="GO" id="GO:0046570">
    <property type="term" value="F:methylthioribulose 1-phosphate dehydratase activity"/>
    <property type="evidence" value="ECO:0007669"/>
    <property type="project" value="TreeGrafter"/>
</dbReference>
<comment type="caution">
    <text evidence="10">The sequence shown here is derived from an EMBL/GenBank/DDBJ whole genome shotgun (WGS) entry which is preliminary data.</text>
</comment>
<dbReference type="InterPro" id="IPR001810">
    <property type="entry name" value="F-box_dom"/>
</dbReference>
<dbReference type="NCBIfam" id="TIGR03328">
    <property type="entry name" value="salvage_mtnB"/>
    <property type="match status" value="1"/>
</dbReference>
<dbReference type="PANTHER" id="PTHR10640">
    <property type="entry name" value="METHYLTHIORIBULOSE-1-PHOSPHATE DEHYDRATASE"/>
    <property type="match status" value="1"/>
</dbReference>
<reference evidence="10" key="2">
    <citation type="submission" date="2020-11" db="EMBL/GenBank/DDBJ databases">
        <authorList>
            <person name="Cecchin M."/>
            <person name="Marcolungo L."/>
            <person name="Rossato M."/>
            <person name="Girolomoni L."/>
            <person name="Cosentino E."/>
            <person name="Cuine S."/>
            <person name="Li-Beisson Y."/>
            <person name="Delledonne M."/>
            <person name="Ballottari M."/>
        </authorList>
    </citation>
    <scope>NUCLEOTIDE SEQUENCE</scope>
    <source>
        <strain evidence="10">211/11P</strain>
        <tissue evidence="10">Whole cell</tissue>
    </source>
</reference>
<evidence type="ECO:0000256" key="5">
    <source>
        <dbReference type="ARBA" id="ARBA00023167"/>
    </source>
</evidence>
<evidence type="ECO:0000256" key="8">
    <source>
        <dbReference type="SAM" id="MobiDB-lite"/>
    </source>
</evidence>
<dbReference type="OrthoDB" id="191080at2759"/>
<accession>A0A9D4TVE5</accession>
<feature type="region of interest" description="Disordered" evidence="8">
    <location>
        <begin position="226"/>
        <end position="249"/>
    </location>
</feature>
<dbReference type="SUPFAM" id="SSF53639">
    <property type="entry name" value="AraD/HMP-PK domain-like"/>
    <property type="match status" value="1"/>
</dbReference>
<organism evidence="10 11">
    <name type="scientific">Chlorella vulgaris</name>
    <name type="common">Green alga</name>
    <dbReference type="NCBI Taxonomy" id="3077"/>
    <lineage>
        <taxon>Eukaryota</taxon>
        <taxon>Viridiplantae</taxon>
        <taxon>Chlorophyta</taxon>
        <taxon>core chlorophytes</taxon>
        <taxon>Trebouxiophyceae</taxon>
        <taxon>Chlorellales</taxon>
        <taxon>Chlorellaceae</taxon>
        <taxon>Chlorella clade</taxon>
        <taxon>Chlorella</taxon>
    </lineage>
</organism>
<evidence type="ECO:0000256" key="7">
    <source>
        <dbReference type="ARBA" id="ARBA00023268"/>
    </source>
</evidence>
<dbReference type="GO" id="GO:0005737">
    <property type="term" value="C:cytoplasm"/>
    <property type="evidence" value="ECO:0007669"/>
    <property type="project" value="InterPro"/>
</dbReference>
<dbReference type="Gene3D" id="3.40.50.1000">
    <property type="entry name" value="HAD superfamily/HAD-like"/>
    <property type="match status" value="1"/>
</dbReference>
<keyword evidence="5" id="KW-0486">Methionine biosynthesis</keyword>
<keyword evidence="11" id="KW-1185">Reference proteome</keyword>
<evidence type="ECO:0000259" key="9">
    <source>
        <dbReference type="PROSITE" id="PS50181"/>
    </source>
</evidence>
<dbReference type="GO" id="GO:0043874">
    <property type="term" value="F:acireductone synthase activity"/>
    <property type="evidence" value="ECO:0007669"/>
    <property type="project" value="InterPro"/>
</dbReference>
<keyword evidence="6" id="KW-0456">Lyase</keyword>
<dbReference type="PANTHER" id="PTHR10640:SF7">
    <property type="entry name" value="METHYLTHIORIBULOSE-1-PHOSPHATE DEHYDRATASE"/>
    <property type="match status" value="1"/>
</dbReference>
<dbReference type="InterPro" id="IPR023943">
    <property type="entry name" value="Enolase-ppase_E1"/>
</dbReference>
<evidence type="ECO:0000256" key="2">
    <source>
        <dbReference type="ARBA" id="ARBA00022723"/>
    </source>
</evidence>
<keyword evidence="4" id="KW-0862">Zinc</keyword>
<evidence type="ECO:0000256" key="6">
    <source>
        <dbReference type="ARBA" id="ARBA00023239"/>
    </source>
</evidence>
<dbReference type="InterPro" id="IPR036047">
    <property type="entry name" value="F-box-like_dom_sf"/>
</dbReference>
<dbReference type="SFLD" id="SFLDG01133">
    <property type="entry name" value="C1.5.4:_Enolase-phosphatase_Li"/>
    <property type="match status" value="1"/>
</dbReference>
<dbReference type="SUPFAM" id="SSF81383">
    <property type="entry name" value="F-box domain"/>
    <property type="match status" value="1"/>
</dbReference>
<evidence type="ECO:0000256" key="1">
    <source>
        <dbReference type="ARBA" id="ARBA00022605"/>
    </source>
</evidence>
<feature type="region of interest" description="Disordered" evidence="8">
    <location>
        <begin position="729"/>
        <end position="750"/>
    </location>
</feature>
<keyword evidence="7" id="KW-0511">Multifunctional enzyme</keyword>
<dbReference type="EMBL" id="SIDB01000002">
    <property type="protein sequence ID" value="KAI3435620.1"/>
    <property type="molecule type" value="Genomic_DNA"/>
</dbReference>
<dbReference type="Pfam" id="PF00646">
    <property type="entry name" value="F-box"/>
    <property type="match status" value="1"/>
</dbReference>
<keyword evidence="3" id="KW-0378">Hydrolase</keyword>
<evidence type="ECO:0000256" key="4">
    <source>
        <dbReference type="ARBA" id="ARBA00022833"/>
    </source>
</evidence>
<dbReference type="InterPro" id="IPR001303">
    <property type="entry name" value="Aldolase_II/adducin_N"/>
</dbReference>
<dbReference type="Gene3D" id="1.10.720.60">
    <property type="match status" value="1"/>
</dbReference>
<reference evidence="10" key="1">
    <citation type="journal article" date="2019" name="Plant J.">
        <title>Chlorella vulgaris genome assembly and annotation reveals the molecular basis for metabolic acclimation to high light conditions.</title>
        <authorList>
            <person name="Cecchin M."/>
            <person name="Marcolungo L."/>
            <person name="Rossato M."/>
            <person name="Girolomoni L."/>
            <person name="Cosentino E."/>
            <person name="Cuine S."/>
            <person name="Li-Beisson Y."/>
            <person name="Delledonne M."/>
            <person name="Ballottari M."/>
        </authorList>
    </citation>
    <scope>NUCLEOTIDE SEQUENCE</scope>
    <source>
        <strain evidence="10">211/11P</strain>
    </source>
</reference>
<feature type="domain" description="F-box" evidence="9">
    <location>
        <begin position="510"/>
        <end position="556"/>
    </location>
</feature>
<dbReference type="InterPro" id="IPR023214">
    <property type="entry name" value="HAD_sf"/>
</dbReference>
<evidence type="ECO:0000313" key="10">
    <source>
        <dbReference type="EMBL" id="KAI3435620.1"/>
    </source>
</evidence>
<dbReference type="InterPro" id="IPR017714">
    <property type="entry name" value="MethylthioRu-1-P_deHdtase_MtnB"/>
</dbReference>
<gene>
    <name evidence="10" type="ORF">D9Q98_001680</name>
</gene>
<proteinExistence type="predicted"/>
<dbReference type="Pfam" id="PF00702">
    <property type="entry name" value="Hydrolase"/>
    <property type="match status" value="1"/>
</dbReference>
<dbReference type="Gene3D" id="3.40.225.10">
    <property type="entry name" value="Class II aldolase/adducin N-terminal domain"/>
    <property type="match status" value="1"/>
</dbReference>
<dbReference type="InterPro" id="IPR036409">
    <property type="entry name" value="Aldolase_II/adducin_N_sf"/>
</dbReference>
<dbReference type="Pfam" id="PF00596">
    <property type="entry name" value="Aldolase_II"/>
    <property type="match status" value="1"/>
</dbReference>
<dbReference type="FunFam" id="3.40.225.10:FF:000010">
    <property type="entry name" value="Probable bifunctional methylthioribulose-1-phosphate dehydratase/enolase-phosphatase E1"/>
    <property type="match status" value="1"/>
</dbReference>
<keyword evidence="1" id="KW-0028">Amino-acid biosynthesis</keyword>
<evidence type="ECO:0000256" key="3">
    <source>
        <dbReference type="ARBA" id="ARBA00022801"/>
    </source>
</evidence>
<dbReference type="CDD" id="cd01629">
    <property type="entry name" value="HAD_EP"/>
    <property type="match status" value="1"/>
</dbReference>